<proteinExistence type="predicted"/>
<gene>
    <name evidence="2" type="ORF">RRG08_033232</name>
</gene>
<dbReference type="EMBL" id="JAWDGP010006862">
    <property type="protein sequence ID" value="KAK3734080.1"/>
    <property type="molecule type" value="Genomic_DNA"/>
</dbReference>
<protein>
    <submittedName>
        <fullName evidence="2">Uncharacterized protein</fullName>
    </submittedName>
</protein>
<feature type="region of interest" description="Disordered" evidence="1">
    <location>
        <begin position="121"/>
        <end position="151"/>
    </location>
</feature>
<dbReference type="AlphaFoldDB" id="A0AAE1CT92"/>
<organism evidence="2 3">
    <name type="scientific">Elysia crispata</name>
    <name type="common">lettuce slug</name>
    <dbReference type="NCBI Taxonomy" id="231223"/>
    <lineage>
        <taxon>Eukaryota</taxon>
        <taxon>Metazoa</taxon>
        <taxon>Spiralia</taxon>
        <taxon>Lophotrochozoa</taxon>
        <taxon>Mollusca</taxon>
        <taxon>Gastropoda</taxon>
        <taxon>Heterobranchia</taxon>
        <taxon>Euthyneura</taxon>
        <taxon>Panpulmonata</taxon>
        <taxon>Sacoglossa</taxon>
        <taxon>Placobranchoidea</taxon>
        <taxon>Plakobranchidae</taxon>
        <taxon>Elysia</taxon>
    </lineage>
</organism>
<accession>A0AAE1CT92</accession>
<feature type="region of interest" description="Disordered" evidence="1">
    <location>
        <begin position="1"/>
        <end position="26"/>
    </location>
</feature>
<evidence type="ECO:0000256" key="1">
    <source>
        <dbReference type="SAM" id="MobiDB-lite"/>
    </source>
</evidence>
<sequence>MKAIPSRVTNRPLPEPNVDQHMYGNSAPDLALHTSSAIFDPGPSNISEPDAALPTSAASSDLGPLNIFLSDTTLWTSAASSDPVLPIISKTDSAVVLLLLGVHLLDPLLILLDIQRQRLAGKAQKEEREGKSMVATSMPEMKSYVSNKKRL</sequence>
<evidence type="ECO:0000313" key="2">
    <source>
        <dbReference type="EMBL" id="KAK3734080.1"/>
    </source>
</evidence>
<name>A0AAE1CT92_9GAST</name>
<reference evidence="2" key="1">
    <citation type="journal article" date="2023" name="G3 (Bethesda)">
        <title>A reference genome for the long-term kleptoplast-retaining sea slug Elysia crispata morphotype clarki.</title>
        <authorList>
            <person name="Eastman K.E."/>
            <person name="Pendleton A.L."/>
            <person name="Shaikh M.A."/>
            <person name="Suttiyut T."/>
            <person name="Ogas R."/>
            <person name="Tomko P."/>
            <person name="Gavelis G."/>
            <person name="Widhalm J.R."/>
            <person name="Wisecaver J.H."/>
        </authorList>
    </citation>
    <scope>NUCLEOTIDE SEQUENCE</scope>
    <source>
        <strain evidence="2">ECLA1</strain>
    </source>
</reference>
<comment type="caution">
    <text evidence="2">The sequence shown here is derived from an EMBL/GenBank/DDBJ whole genome shotgun (WGS) entry which is preliminary data.</text>
</comment>
<evidence type="ECO:0000313" key="3">
    <source>
        <dbReference type="Proteomes" id="UP001283361"/>
    </source>
</evidence>
<dbReference type="Proteomes" id="UP001283361">
    <property type="component" value="Unassembled WGS sequence"/>
</dbReference>
<keyword evidence="3" id="KW-1185">Reference proteome</keyword>